<reference evidence="9 10" key="1">
    <citation type="submission" date="2018-08" db="EMBL/GenBank/DDBJ databases">
        <title>Recombination of ecologically and evolutionarily significant loci maintains genetic cohesion in the Pseudomonas syringae species complex.</title>
        <authorList>
            <person name="Dillon M."/>
            <person name="Thakur S."/>
            <person name="Almeida R.N.D."/>
            <person name="Weir B.S."/>
            <person name="Guttman D.S."/>
        </authorList>
    </citation>
    <scope>NUCLEOTIDE SEQUENCE [LARGE SCALE GENOMIC DNA]</scope>
    <source>
        <strain evidence="9 10">ICMP 16926</strain>
    </source>
</reference>
<evidence type="ECO:0000256" key="4">
    <source>
        <dbReference type="ARBA" id="ARBA00022729"/>
    </source>
</evidence>
<comment type="similarity">
    <text evidence="2 7">Belongs to the peptidase S1B family.</text>
</comment>
<organism evidence="9 10">
    <name type="scientific">Pseudomonas syringae pv. solidagae</name>
    <dbReference type="NCBI Taxonomy" id="264458"/>
    <lineage>
        <taxon>Bacteria</taxon>
        <taxon>Pseudomonadati</taxon>
        <taxon>Pseudomonadota</taxon>
        <taxon>Gammaproteobacteria</taxon>
        <taxon>Pseudomonadales</taxon>
        <taxon>Pseudomonadaceae</taxon>
        <taxon>Pseudomonas</taxon>
        <taxon>Pseudomonas syringae</taxon>
    </lineage>
</organism>
<keyword evidence="6 7" id="KW-0720">Serine protease</keyword>
<dbReference type="Gene3D" id="2.40.10.10">
    <property type="entry name" value="Trypsin-like serine proteases"/>
    <property type="match status" value="2"/>
</dbReference>
<evidence type="ECO:0000256" key="2">
    <source>
        <dbReference type="ARBA" id="ARBA00008764"/>
    </source>
</evidence>
<dbReference type="GO" id="GO:0005576">
    <property type="term" value="C:extracellular region"/>
    <property type="evidence" value="ECO:0007669"/>
    <property type="project" value="UniProtKB-SubCell"/>
</dbReference>
<dbReference type="Proteomes" id="UP000268096">
    <property type="component" value="Unassembled WGS sequence"/>
</dbReference>
<dbReference type="PANTHER" id="PTHR43019:SF23">
    <property type="entry name" value="PROTEASE DO-LIKE 5, CHLOROPLASTIC"/>
    <property type="match status" value="1"/>
</dbReference>
<dbReference type="InterPro" id="IPR043504">
    <property type="entry name" value="Peptidase_S1_PA_chymotrypsin"/>
</dbReference>
<dbReference type="PRINTS" id="PR00839">
    <property type="entry name" value="V8PROTEASE"/>
</dbReference>
<dbReference type="Pfam" id="PF13365">
    <property type="entry name" value="Trypsin_2"/>
    <property type="match status" value="1"/>
</dbReference>
<dbReference type="InterPro" id="IPR003325">
    <property type="entry name" value="TerD"/>
</dbReference>
<dbReference type="InterPro" id="IPR009003">
    <property type="entry name" value="Peptidase_S1_PA"/>
</dbReference>
<keyword evidence="3 7" id="KW-0645">Protease</keyword>
<keyword evidence="4" id="KW-0732">Signal</keyword>
<protein>
    <recommendedName>
        <fullName evidence="7">Serine protease</fullName>
        <ecNumber evidence="7">3.4.21.-</ecNumber>
    </recommendedName>
</protein>
<keyword evidence="5 7" id="KW-0378">Hydrolase</keyword>
<comment type="caution">
    <text evidence="9">The sequence shown here is derived from an EMBL/GenBank/DDBJ whole genome shotgun (WGS) entry which is preliminary data.</text>
</comment>
<gene>
    <name evidence="9" type="ORF">ALP48_04692</name>
</gene>
<dbReference type="GO" id="GO:0008236">
    <property type="term" value="F:serine-type peptidase activity"/>
    <property type="evidence" value="ECO:0007669"/>
    <property type="project" value="UniProtKB-KW"/>
</dbReference>
<feature type="domain" description="TerD" evidence="8">
    <location>
        <begin position="111"/>
        <end position="192"/>
    </location>
</feature>
<evidence type="ECO:0000313" key="10">
    <source>
        <dbReference type="Proteomes" id="UP000268096"/>
    </source>
</evidence>
<dbReference type="SUPFAM" id="SSF50494">
    <property type="entry name" value="Trypsin-like serine proteases"/>
    <property type="match status" value="1"/>
</dbReference>
<dbReference type="EC" id="3.4.21.-" evidence="7"/>
<dbReference type="Gene3D" id="2.60.60.30">
    <property type="entry name" value="sav2460 like domains"/>
    <property type="match status" value="1"/>
</dbReference>
<sequence>MGWKISASRPSRSLYGPRFDRDNRFLLSLIALIQGGSGMKLLAPGANTALADAHCTWNLESGKSSVFGEYAAVALLAVNDKRQPMGDPALLHQEQGWMEWSGGPQDVGCTLRLDRLPTGSDRVLLMVYVYAAMGPIRDIGSLHLKVDGDIEHRLDLRDNGEAAIIIGEFYQRNEQWKFRALSEGSAYGLSAFGRNIGLDVDDRHPRRPSAGSGGGPRHESATGTAFVVGPAHVMTCAHVIEDMGVFYITSLEGRYKAEPVVIDRRNDIALLRVQGAPPLSPVTFRDGQGCEPGDTVAVLGYPLASISGGGLQVTQGGISGLFGLHNDASLFQFTAPIQPGSSGSPLFDNGGAVIGMVTSTVPDGQNMNFAVKSALLLAFLQACRIDAAHARPERSYTTTEISRTAQSSLWLVEASRQ</sequence>
<dbReference type="Pfam" id="PF02342">
    <property type="entry name" value="TerD"/>
    <property type="match status" value="1"/>
</dbReference>
<accession>A0A0Q0AJS5</accession>
<dbReference type="CDD" id="cd06974">
    <property type="entry name" value="TerD_like"/>
    <property type="match status" value="1"/>
</dbReference>
<evidence type="ECO:0000313" key="9">
    <source>
        <dbReference type="EMBL" id="RMT40817.1"/>
    </source>
</evidence>
<evidence type="ECO:0000256" key="1">
    <source>
        <dbReference type="ARBA" id="ARBA00004613"/>
    </source>
</evidence>
<evidence type="ECO:0000256" key="5">
    <source>
        <dbReference type="ARBA" id="ARBA00022801"/>
    </source>
</evidence>
<name>A0A0Q0AJS5_PSESX</name>
<evidence type="ECO:0000259" key="8">
    <source>
        <dbReference type="Pfam" id="PF02342"/>
    </source>
</evidence>
<evidence type="ECO:0000256" key="3">
    <source>
        <dbReference type="ARBA" id="ARBA00022670"/>
    </source>
</evidence>
<dbReference type="EMBL" id="RBTH01000334">
    <property type="protein sequence ID" value="RMT40817.1"/>
    <property type="molecule type" value="Genomic_DNA"/>
</dbReference>
<evidence type="ECO:0000256" key="7">
    <source>
        <dbReference type="RuleBase" id="RU004296"/>
    </source>
</evidence>
<dbReference type="PANTHER" id="PTHR43019">
    <property type="entry name" value="SERINE ENDOPROTEASE DEGS"/>
    <property type="match status" value="1"/>
</dbReference>
<dbReference type="InterPro" id="IPR008256">
    <property type="entry name" value="Peptidase_S1B"/>
</dbReference>
<evidence type="ECO:0000256" key="6">
    <source>
        <dbReference type="ARBA" id="ARBA00022825"/>
    </source>
</evidence>
<comment type="subcellular location">
    <subcellularLocation>
        <location evidence="1">Secreted</location>
    </subcellularLocation>
</comment>
<dbReference type="AlphaFoldDB" id="A0A0Q0AJS5"/>
<dbReference type="GO" id="GO:0006508">
    <property type="term" value="P:proteolysis"/>
    <property type="evidence" value="ECO:0007669"/>
    <property type="project" value="UniProtKB-KW"/>
</dbReference>
<proteinExistence type="inferred from homology"/>